<dbReference type="GO" id="GO:0032259">
    <property type="term" value="P:methylation"/>
    <property type="evidence" value="ECO:0007669"/>
    <property type="project" value="UniProtKB-KW"/>
</dbReference>
<dbReference type="AlphaFoldDB" id="A0A7V3E8N1"/>
<dbReference type="CDD" id="cd02440">
    <property type="entry name" value="AdoMet_MTases"/>
    <property type="match status" value="1"/>
</dbReference>
<keyword evidence="3" id="KW-0808">Transferase</keyword>
<dbReference type="Gene3D" id="3.40.50.150">
    <property type="entry name" value="Vaccinia Virus protein VP39"/>
    <property type="match status" value="1"/>
</dbReference>
<comment type="caution">
    <text evidence="3">The sequence shown here is derived from an EMBL/GenBank/DDBJ whole genome shotgun (WGS) entry which is preliminary data.</text>
</comment>
<gene>
    <name evidence="3" type="ORF">ENS31_13035</name>
</gene>
<evidence type="ECO:0000313" key="3">
    <source>
        <dbReference type="EMBL" id="HFI92434.1"/>
    </source>
</evidence>
<keyword evidence="3" id="KW-0489">Methyltransferase</keyword>
<dbReference type="InterPro" id="IPR013216">
    <property type="entry name" value="Methyltransf_11"/>
</dbReference>
<name>A0A7V3E8N1_9BACT</name>
<dbReference type="SUPFAM" id="SSF53335">
    <property type="entry name" value="S-adenosyl-L-methionine-dependent methyltransferases"/>
    <property type="match status" value="1"/>
</dbReference>
<accession>A0A7V3E8N1</accession>
<dbReference type="InterPro" id="IPR029063">
    <property type="entry name" value="SAM-dependent_MTases_sf"/>
</dbReference>
<dbReference type="EMBL" id="DSUJ01000011">
    <property type="protein sequence ID" value="HFI92434.1"/>
    <property type="molecule type" value="Genomic_DNA"/>
</dbReference>
<keyword evidence="1" id="KW-0175">Coiled coil</keyword>
<evidence type="ECO:0000256" key="1">
    <source>
        <dbReference type="SAM" id="Coils"/>
    </source>
</evidence>
<dbReference type="GO" id="GO:0008757">
    <property type="term" value="F:S-adenosylmethionine-dependent methyltransferase activity"/>
    <property type="evidence" value="ECO:0007669"/>
    <property type="project" value="InterPro"/>
</dbReference>
<reference evidence="3" key="1">
    <citation type="journal article" date="2020" name="mSystems">
        <title>Genome- and Community-Level Interaction Insights into Carbon Utilization and Element Cycling Functions of Hydrothermarchaeota in Hydrothermal Sediment.</title>
        <authorList>
            <person name="Zhou Z."/>
            <person name="Liu Y."/>
            <person name="Xu W."/>
            <person name="Pan J."/>
            <person name="Luo Z.H."/>
            <person name="Li M."/>
        </authorList>
    </citation>
    <scope>NUCLEOTIDE SEQUENCE [LARGE SCALE GENOMIC DNA]</scope>
    <source>
        <strain evidence="3">SpSt-479</strain>
    </source>
</reference>
<evidence type="ECO:0000259" key="2">
    <source>
        <dbReference type="Pfam" id="PF08241"/>
    </source>
</evidence>
<protein>
    <submittedName>
        <fullName evidence="3">Class I SAM-dependent methyltransferase</fullName>
    </submittedName>
</protein>
<proteinExistence type="predicted"/>
<sequence length="240" mass="27720">MDTKHNIFLPGGFKQFRILKSKIHLSDKTVLIIGSNSELIAEKMIDADATSVTVIVSDYESLINSRLNLPKDSKVSVKMMDYENTDFADESFDLIYAQASVSLTNRNKIIKEIKRILKKDSFFCVSEITALSKQYPQFVKDIFESSDILPLYHEDCSKYYQERNFSVLYEEDLTSSLRSYYENTANQLRQTIETLTEKEKSYYKKLLNKISHESNAYLKLGADKYIGYKLLILKLGVFVS</sequence>
<feature type="domain" description="Methyltransferase type 11" evidence="2">
    <location>
        <begin position="34"/>
        <end position="124"/>
    </location>
</feature>
<feature type="coiled-coil region" evidence="1">
    <location>
        <begin position="178"/>
        <end position="205"/>
    </location>
</feature>
<dbReference type="Pfam" id="PF08241">
    <property type="entry name" value="Methyltransf_11"/>
    <property type="match status" value="1"/>
</dbReference>
<organism evidence="3">
    <name type="scientific">Ignavibacterium album</name>
    <dbReference type="NCBI Taxonomy" id="591197"/>
    <lineage>
        <taxon>Bacteria</taxon>
        <taxon>Pseudomonadati</taxon>
        <taxon>Ignavibacteriota</taxon>
        <taxon>Ignavibacteria</taxon>
        <taxon>Ignavibacteriales</taxon>
        <taxon>Ignavibacteriaceae</taxon>
        <taxon>Ignavibacterium</taxon>
    </lineage>
</organism>